<sequence>MDAQAGPGRTGWWASFPAAPTIALHPGWDRPPLPSPMGWPGRPGEGRGTRGRGWREMDCPVQDLPLGSHGKLLSRGGISAPRRNLEVDPGGWEGRRWSSGPGSPGMPSPCPHLCPGHPGPGGSPSPQAIINHLWFGYDVKKAVEEPRLHNQLLPNTTTLEEQLEKAVGPELRARNHHTKTTEDFIAVVQAVASSPDGWAAASDSRKGGVPAGY</sequence>
<dbReference type="Proteomes" id="UP000007648">
    <property type="component" value="Unassembled WGS sequence"/>
</dbReference>
<dbReference type="InterPro" id="IPR000101">
    <property type="entry name" value="GGT_peptidase"/>
</dbReference>
<reference evidence="2" key="2">
    <citation type="submission" date="2025-08" db="UniProtKB">
        <authorList>
            <consortium name="Ensembl"/>
        </authorList>
    </citation>
    <scope>IDENTIFICATION</scope>
</reference>
<dbReference type="GO" id="GO:0006751">
    <property type="term" value="P:glutathione catabolic process"/>
    <property type="evidence" value="ECO:0007669"/>
    <property type="project" value="InterPro"/>
</dbReference>
<accession>A0A7N4P5J6</accession>
<dbReference type="GO" id="GO:0036374">
    <property type="term" value="F:glutathione hydrolase activity"/>
    <property type="evidence" value="ECO:0007669"/>
    <property type="project" value="InterPro"/>
</dbReference>
<dbReference type="InParanoid" id="A0A7N4P5J6"/>
<dbReference type="InterPro" id="IPR029055">
    <property type="entry name" value="Ntn_hydrolases_N"/>
</dbReference>
<proteinExistence type="inferred from homology"/>
<keyword evidence="3" id="KW-1185">Reference proteome</keyword>
<evidence type="ECO:0000313" key="2">
    <source>
        <dbReference type="Ensembl" id="ENSSHAP00000032656.1"/>
    </source>
</evidence>
<evidence type="ECO:0000313" key="3">
    <source>
        <dbReference type="Proteomes" id="UP000007648"/>
    </source>
</evidence>
<dbReference type="AlphaFoldDB" id="A0A7N4P5J6"/>
<dbReference type="InterPro" id="IPR043137">
    <property type="entry name" value="GGT_ssub_C"/>
</dbReference>
<evidence type="ECO:0000256" key="1">
    <source>
        <dbReference type="ARBA" id="ARBA00009381"/>
    </source>
</evidence>
<organism evidence="2 3">
    <name type="scientific">Sarcophilus harrisii</name>
    <name type="common">Tasmanian devil</name>
    <name type="synonym">Sarcophilus laniarius</name>
    <dbReference type="NCBI Taxonomy" id="9305"/>
    <lineage>
        <taxon>Eukaryota</taxon>
        <taxon>Metazoa</taxon>
        <taxon>Chordata</taxon>
        <taxon>Craniata</taxon>
        <taxon>Vertebrata</taxon>
        <taxon>Euteleostomi</taxon>
        <taxon>Mammalia</taxon>
        <taxon>Metatheria</taxon>
        <taxon>Dasyuromorphia</taxon>
        <taxon>Dasyuridae</taxon>
        <taxon>Sarcophilus</taxon>
    </lineage>
</organism>
<comment type="similarity">
    <text evidence="1">Belongs to the gamma-glutamyltransferase family.</text>
</comment>
<dbReference type="Gene3D" id="3.60.20.40">
    <property type="match status" value="1"/>
</dbReference>
<dbReference type="Ensembl" id="ENSSHAT00000045902.1">
    <property type="protein sequence ID" value="ENSSHAP00000032656.1"/>
    <property type="gene ID" value="ENSSHAG00000029116.1"/>
</dbReference>
<reference evidence="2 3" key="1">
    <citation type="journal article" date="2011" name="Proc. Natl. Acad. Sci. U.S.A.">
        <title>Genetic diversity and population structure of the endangered marsupial Sarcophilus harrisii (Tasmanian devil).</title>
        <authorList>
            <person name="Miller W."/>
            <person name="Hayes V.M."/>
            <person name="Ratan A."/>
            <person name="Petersen D.C."/>
            <person name="Wittekindt N.E."/>
            <person name="Miller J."/>
            <person name="Walenz B."/>
            <person name="Knight J."/>
            <person name="Qi J."/>
            <person name="Zhao F."/>
            <person name="Wang Q."/>
            <person name="Bedoya-Reina O.C."/>
            <person name="Katiyar N."/>
            <person name="Tomsho L.P."/>
            <person name="Kasson L.M."/>
            <person name="Hardie R.A."/>
            <person name="Woodbridge P."/>
            <person name="Tindall E.A."/>
            <person name="Bertelsen M.F."/>
            <person name="Dixon D."/>
            <person name="Pyecroft S."/>
            <person name="Helgen K.M."/>
            <person name="Lesk A.M."/>
            <person name="Pringle T.H."/>
            <person name="Patterson N."/>
            <person name="Zhang Y."/>
            <person name="Kreiss A."/>
            <person name="Woods G.M."/>
            <person name="Jones M.E."/>
            <person name="Schuster S.C."/>
        </authorList>
    </citation>
    <scope>NUCLEOTIDE SEQUENCE [LARGE SCALE GENOMIC DNA]</scope>
</reference>
<dbReference type="Pfam" id="PF01019">
    <property type="entry name" value="G_glu_transpept"/>
    <property type="match status" value="1"/>
</dbReference>
<dbReference type="PANTHER" id="PTHR45027">
    <property type="entry name" value="PUTATIVE GLUTATHIONE HYDROLASE LIGHT CHAIN"/>
    <property type="match status" value="1"/>
</dbReference>
<dbReference type="PANTHER" id="PTHR45027:SF4">
    <property type="entry name" value="GLUTATHIONE HYDROLASE LIGHT CHAIN 1"/>
    <property type="match status" value="1"/>
</dbReference>
<dbReference type="GeneTree" id="ENSGT00940000154601"/>
<protein>
    <submittedName>
        <fullName evidence="2">Uncharacterized protein</fullName>
    </submittedName>
</protein>
<dbReference type="FunCoup" id="A0A7N4P5J6">
    <property type="interactions" value="69"/>
</dbReference>
<dbReference type="SUPFAM" id="SSF56235">
    <property type="entry name" value="N-terminal nucleophile aminohydrolases (Ntn hydrolases)"/>
    <property type="match status" value="1"/>
</dbReference>
<name>A0A7N4P5J6_SARHA</name>
<reference evidence="2" key="3">
    <citation type="submission" date="2025-09" db="UniProtKB">
        <authorList>
            <consortium name="Ensembl"/>
        </authorList>
    </citation>
    <scope>IDENTIFICATION</scope>
</reference>